<feature type="compositionally biased region" description="Pro residues" evidence="1">
    <location>
        <begin position="265"/>
        <end position="285"/>
    </location>
</feature>
<dbReference type="InterPro" id="IPR011333">
    <property type="entry name" value="SKP1/BTB/POZ_sf"/>
</dbReference>
<proteinExistence type="predicted"/>
<gene>
    <name evidence="2" type="ORF">PC9H_004938</name>
</gene>
<protein>
    <submittedName>
        <fullName evidence="2">Uncharacterized protein</fullName>
    </submittedName>
</protein>
<feature type="compositionally biased region" description="Low complexity" evidence="1">
    <location>
        <begin position="240"/>
        <end position="259"/>
    </location>
</feature>
<organism evidence="2 3">
    <name type="scientific">Pleurotus ostreatus</name>
    <name type="common">Oyster mushroom</name>
    <name type="synonym">White-rot fungus</name>
    <dbReference type="NCBI Taxonomy" id="5322"/>
    <lineage>
        <taxon>Eukaryota</taxon>
        <taxon>Fungi</taxon>
        <taxon>Dikarya</taxon>
        <taxon>Basidiomycota</taxon>
        <taxon>Agaricomycotina</taxon>
        <taxon>Agaricomycetes</taxon>
        <taxon>Agaricomycetidae</taxon>
        <taxon>Agaricales</taxon>
        <taxon>Pleurotineae</taxon>
        <taxon>Pleurotaceae</taxon>
        <taxon>Pleurotus</taxon>
    </lineage>
</organism>
<feature type="region of interest" description="Disordered" evidence="1">
    <location>
        <begin position="1"/>
        <end position="285"/>
    </location>
</feature>
<name>A0A8H6ZYY9_PLEOS</name>
<feature type="region of interest" description="Disordered" evidence="1">
    <location>
        <begin position="585"/>
        <end position="648"/>
    </location>
</feature>
<dbReference type="EMBL" id="JACETU010000003">
    <property type="protein sequence ID" value="KAF7432994.1"/>
    <property type="molecule type" value="Genomic_DNA"/>
</dbReference>
<dbReference type="OrthoDB" id="3363734at2759"/>
<feature type="compositionally biased region" description="Pro residues" evidence="1">
    <location>
        <begin position="226"/>
        <end position="239"/>
    </location>
</feature>
<dbReference type="AlphaFoldDB" id="A0A8H6ZYY9"/>
<reference evidence="2" key="1">
    <citation type="submission" date="2019-07" db="EMBL/GenBank/DDBJ databases">
        <authorList>
            <person name="Palmer J.M."/>
        </authorList>
    </citation>
    <scope>NUCLEOTIDE SEQUENCE</scope>
    <source>
        <strain evidence="2">PC9</strain>
    </source>
</reference>
<evidence type="ECO:0000313" key="2">
    <source>
        <dbReference type="EMBL" id="KAF7432994.1"/>
    </source>
</evidence>
<dbReference type="VEuPathDB" id="FungiDB:PC9H_004938"/>
<accession>A0A8H6ZYY9</accession>
<dbReference type="Proteomes" id="UP000623687">
    <property type="component" value="Unassembled WGS sequence"/>
</dbReference>
<dbReference type="GeneID" id="59374756"/>
<dbReference type="Gene3D" id="3.30.710.10">
    <property type="entry name" value="Potassium Channel Kv1.1, Chain A"/>
    <property type="match status" value="1"/>
</dbReference>
<feature type="compositionally biased region" description="Basic and acidic residues" evidence="1">
    <location>
        <begin position="199"/>
        <end position="214"/>
    </location>
</feature>
<evidence type="ECO:0000256" key="1">
    <source>
        <dbReference type="SAM" id="MobiDB-lite"/>
    </source>
</evidence>
<feature type="compositionally biased region" description="Basic and acidic residues" evidence="1">
    <location>
        <begin position="107"/>
        <end position="116"/>
    </location>
</feature>
<evidence type="ECO:0000313" key="3">
    <source>
        <dbReference type="Proteomes" id="UP000623687"/>
    </source>
</evidence>
<feature type="compositionally biased region" description="Low complexity" evidence="1">
    <location>
        <begin position="622"/>
        <end position="637"/>
    </location>
</feature>
<feature type="compositionally biased region" description="Low complexity" evidence="1">
    <location>
        <begin position="29"/>
        <end position="40"/>
    </location>
</feature>
<dbReference type="RefSeq" id="XP_036633021.1">
    <property type="nucleotide sequence ID" value="XM_036774519.1"/>
</dbReference>
<feature type="compositionally biased region" description="Low complexity" evidence="1">
    <location>
        <begin position="535"/>
        <end position="552"/>
    </location>
</feature>
<keyword evidence="3" id="KW-1185">Reference proteome</keyword>
<feature type="compositionally biased region" description="Pro residues" evidence="1">
    <location>
        <begin position="600"/>
        <end position="617"/>
    </location>
</feature>
<sequence length="648" mass="70353">MLAASSPQPPPRRNRTPVSISHPMQHDFSSASSSAAAAASTLKFSPPTTTPGGHHRNRPSISNPMHWLSRNNSGSVSGRQDKSIRSIEILSPQRRGVLGAGATVVRTPDEALRDSSVRLTYGDQSFEPSSLVPKSEPELPASSSSTTISKPKHHRLPSTDSLRGRLQERQLAARQQRFGAPVSQESLDEVDEVEGTVGRVEHEPITRISERPQLEVDQASIHSELPSPPYSPSLPPLPLSDPNSFVSEASSLSSFSMPPRELRRTPPPPVGENTPQIPPIGPRPAPQAIAIERSTSSYSVEDFPVPPLPSTSAISNADAGVPPPSPPPAFRAILLSEIPSSAIDLSKIIITLETSTSSYRTTVDTLCSRTSHLASYLISLLHPQEKENDAASIYSNQSDDMSTYQHHLTGLGLLSQSSFSMHLFLDRPSTPYAHILHYLRSPLGTDEHPEVLPHTVRLPSTNSYPSHFTSNSTRFESLLELRDEAHFLGLDALVELCTKELTRYSRLDSRPNPSLFVRSVSPRTVKSQLRHRQKSGTSSSSSSSSLSISRTGSIHSMQASVHSIPESLGASIKDKEHETIQVSAKKIVASRPPLPKEHPQTPPTGSTPPNARSPPTPQSWLGSQRSRSQSSNGSIRRLPQQTPPAGWI</sequence>
<feature type="region of interest" description="Disordered" evidence="1">
    <location>
        <begin position="512"/>
        <end position="552"/>
    </location>
</feature>
<feature type="compositionally biased region" description="Polar residues" evidence="1">
    <location>
        <begin position="59"/>
        <end position="78"/>
    </location>
</feature>
<feature type="compositionally biased region" description="Polar residues" evidence="1">
    <location>
        <begin position="42"/>
        <end position="51"/>
    </location>
</feature>
<comment type="caution">
    <text evidence="2">The sequence shown here is derived from an EMBL/GenBank/DDBJ whole genome shotgun (WGS) entry which is preliminary data.</text>
</comment>